<name>A0A927QVB5_9ACTN</name>
<dbReference type="Proteomes" id="UP000649753">
    <property type="component" value="Unassembled WGS sequence"/>
</dbReference>
<organism evidence="2 3">
    <name type="scientific">Plantactinospora soyae</name>
    <dbReference type="NCBI Taxonomy" id="1544732"/>
    <lineage>
        <taxon>Bacteria</taxon>
        <taxon>Bacillati</taxon>
        <taxon>Actinomycetota</taxon>
        <taxon>Actinomycetes</taxon>
        <taxon>Micromonosporales</taxon>
        <taxon>Micromonosporaceae</taxon>
        <taxon>Plantactinospora</taxon>
    </lineage>
</organism>
<dbReference type="EMBL" id="JADBEB010000001">
    <property type="protein sequence ID" value="MBE1485535.1"/>
    <property type="molecule type" value="Genomic_DNA"/>
</dbReference>
<protein>
    <submittedName>
        <fullName evidence="2">Uncharacterized protein</fullName>
    </submittedName>
</protein>
<evidence type="ECO:0000313" key="3">
    <source>
        <dbReference type="Proteomes" id="UP000649753"/>
    </source>
</evidence>
<dbReference type="RefSeq" id="WP_192765709.1">
    <property type="nucleotide sequence ID" value="NZ_JADBEB010000001.1"/>
</dbReference>
<feature type="transmembrane region" description="Helical" evidence="1">
    <location>
        <begin position="44"/>
        <end position="64"/>
    </location>
</feature>
<gene>
    <name evidence="2" type="ORF">H4W31_001173</name>
</gene>
<keyword evidence="3" id="KW-1185">Reference proteome</keyword>
<proteinExistence type="predicted"/>
<keyword evidence="1" id="KW-0812">Transmembrane</keyword>
<accession>A0A927QVB5</accession>
<comment type="caution">
    <text evidence="2">The sequence shown here is derived from an EMBL/GenBank/DDBJ whole genome shotgun (WGS) entry which is preliminary data.</text>
</comment>
<reference evidence="2" key="1">
    <citation type="submission" date="2020-10" db="EMBL/GenBank/DDBJ databases">
        <title>Sequencing the genomes of 1000 actinobacteria strains.</title>
        <authorList>
            <person name="Klenk H.-P."/>
        </authorList>
    </citation>
    <scope>NUCLEOTIDE SEQUENCE</scope>
    <source>
        <strain evidence="2">DSM 46832</strain>
    </source>
</reference>
<dbReference type="AlphaFoldDB" id="A0A927QVB5"/>
<evidence type="ECO:0000313" key="2">
    <source>
        <dbReference type="EMBL" id="MBE1485535.1"/>
    </source>
</evidence>
<evidence type="ECO:0000256" key="1">
    <source>
        <dbReference type="SAM" id="Phobius"/>
    </source>
</evidence>
<sequence>MIEEAEVARLMRAEVDSAEGPSTRLDIDRAMRGGRRQRRYRQGAGVALAVVALVVGVATVPGLVKGGPTTATGQGLLAPGDQPLAPFTGEVPPADPSRIPAALETVDPSILYARFGWLPSGLGSVSYHAGLLQHGSGVLLGAQLPGPTPDHWQGVSLRLYPKGVAPAAPQRDSGEPVTLTESVPAPPVRGGTASFVRYPGAPTDEVFLRWEYAPTGWAEIRVSSWSSGLDVQDVALRVAQALKLSVTESVPLPIPVQPAVPKELRPVRITLTEPLVDSEGWFAGIDYADPATTEDAVRRGEALRIELLPYRVIRDEERADPTAKLPPAPNTTIDGHSAYFVPNAGAPGSELLTVYDAMGLTIGIDAHHGVLDKQGTKGVFEKLRLAGEKAEWQPGLTTG</sequence>
<keyword evidence="1" id="KW-0472">Membrane</keyword>
<keyword evidence="1" id="KW-1133">Transmembrane helix</keyword>